<dbReference type="Proteomes" id="UP001165122">
    <property type="component" value="Unassembled WGS sequence"/>
</dbReference>
<comment type="caution">
    <text evidence="2">The sequence shown here is derived from an EMBL/GenBank/DDBJ whole genome shotgun (WGS) entry which is preliminary data.</text>
</comment>
<reference evidence="3" key="1">
    <citation type="journal article" date="2023" name="Commun. Biol.">
        <title>Genome analysis of Parmales, the sister group of diatoms, reveals the evolutionary specialization of diatoms from phago-mixotrophs to photoautotrophs.</title>
        <authorList>
            <person name="Ban H."/>
            <person name="Sato S."/>
            <person name="Yoshikawa S."/>
            <person name="Yamada K."/>
            <person name="Nakamura Y."/>
            <person name="Ichinomiya M."/>
            <person name="Sato N."/>
            <person name="Blanc-Mathieu R."/>
            <person name="Endo H."/>
            <person name="Kuwata A."/>
            <person name="Ogata H."/>
        </authorList>
    </citation>
    <scope>NUCLEOTIDE SEQUENCE [LARGE SCALE GENOMIC DNA]</scope>
    <source>
        <strain evidence="3">NIES 3700</strain>
    </source>
</reference>
<evidence type="ECO:0000313" key="2">
    <source>
        <dbReference type="EMBL" id="GMI04236.1"/>
    </source>
</evidence>
<evidence type="ECO:0000256" key="1">
    <source>
        <dbReference type="SAM" id="MobiDB-lite"/>
    </source>
</evidence>
<gene>
    <name evidence="2" type="ORF">TrLO_g7257</name>
</gene>
<organism evidence="2 3">
    <name type="scientific">Triparma laevis f. longispina</name>
    <dbReference type="NCBI Taxonomy" id="1714387"/>
    <lineage>
        <taxon>Eukaryota</taxon>
        <taxon>Sar</taxon>
        <taxon>Stramenopiles</taxon>
        <taxon>Ochrophyta</taxon>
        <taxon>Bolidophyceae</taxon>
        <taxon>Parmales</taxon>
        <taxon>Triparmaceae</taxon>
        <taxon>Triparma</taxon>
    </lineage>
</organism>
<dbReference type="Pfam" id="PF03382">
    <property type="entry name" value="DUF285"/>
    <property type="match status" value="1"/>
</dbReference>
<keyword evidence="3" id="KW-1185">Reference proteome</keyword>
<name>A0A9W7CDM1_9STRA</name>
<evidence type="ECO:0000313" key="3">
    <source>
        <dbReference type="Proteomes" id="UP001165122"/>
    </source>
</evidence>
<sequence>MDNLDPHPVPGDRKYTMHGEPWDENPKIRNPTEKWEAAKGFSAVEEWRQRIPPLNDDVISVIVSFVGFYHNYHSPHDTRESVICLTDLWRVAQISKGFWIHAKIRRLEAFEQDDRNGELRERVRECCADKVGAEAKYGSISGWDVSRITSMRYFFGRSLKTNETEDEWNEDFDEDLSAWNVENVLDMSRMFALAVSFGGNLTGWNITRMNSMEGMFHDAFAFTGIGLSGWYVGDDRN</sequence>
<evidence type="ECO:0008006" key="4">
    <source>
        <dbReference type="Google" id="ProtNLM"/>
    </source>
</evidence>
<dbReference type="EMBL" id="BRXW01000070">
    <property type="protein sequence ID" value="GMI04236.1"/>
    <property type="molecule type" value="Genomic_DNA"/>
</dbReference>
<accession>A0A9W7CDM1</accession>
<proteinExistence type="predicted"/>
<dbReference type="InterPro" id="IPR005046">
    <property type="entry name" value="DUF285"/>
</dbReference>
<feature type="compositionally biased region" description="Basic and acidic residues" evidence="1">
    <location>
        <begin position="10"/>
        <end position="27"/>
    </location>
</feature>
<dbReference type="AlphaFoldDB" id="A0A9W7CDM1"/>
<protein>
    <recommendedName>
        <fullName evidence="4">BspA family leucine-rich repeat surface protein</fullName>
    </recommendedName>
</protein>
<feature type="region of interest" description="Disordered" evidence="1">
    <location>
        <begin position="1"/>
        <end position="27"/>
    </location>
</feature>
<dbReference type="OrthoDB" id="198852at2759"/>